<dbReference type="EMBL" id="CM042883">
    <property type="protein sequence ID" value="KAI4377216.1"/>
    <property type="molecule type" value="Genomic_DNA"/>
</dbReference>
<sequence length="166" mass="18210">MVGGGLMLEKEGSEVGGEVGVEEDGGAEEAVVNAEEAVVNALTKSTELLSYDGLVGSDKSGLDFDEEVKRRRLEAREGLLAHLAQDDLRDEDEFEKKKQREGLKGEITISKNNAYTVGDFMTRKEDLHIVKPNTTVDKALEMLVENRITGFPVVDDDWKLVGLVSD</sequence>
<name>A0ACB9RG32_9MYRT</name>
<dbReference type="Proteomes" id="UP001057402">
    <property type="component" value="Chromosome 4"/>
</dbReference>
<reference evidence="2" key="1">
    <citation type="journal article" date="2023" name="Front. Plant Sci.">
        <title>Chromosomal-level genome assembly of Melastoma candidum provides insights into trichome evolution.</title>
        <authorList>
            <person name="Zhong Y."/>
            <person name="Wu W."/>
            <person name="Sun C."/>
            <person name="Zou P."/>
            <person name="Liu Y."/>
            <person name="Dai S."/>
            <person name="Zhou R."/>
        </authorList>
    </citation>
    <scope>NUCLEOTIDE SEQUENCE [LARGE SCALE GENOMIC DNA]</scope>
</reference>
<evidence type="ECO:0000313" key="1">
    <source>
        <dbReference type="EMBL" id="KAI4377216.1"/>
    </source>
</evidence>
<evidence type="ECO:0000313" key="2">
    <source>
        <dbReference type="Proteomes" id="UP001057402"/>
    </source>
</evidence>
<keyword evidence="2" id="KW-1185">Reference proteome</keyword>
<protein>
    <submittedName>
        <fullName evidence="1">Uncharacterized protein</fullName>
    </submittedName>
</protein>
<proteinExistence type="predicted"/>
<gene>
    <name evidence="1" type="ORF">MLD38_014882</name>
</gene>
<accession>A0ACB9RG32</accession>
<comment type="caution">
    <text evidence="1">The sequence shown here is derived from an EMBL/GenBank/DDBJ whole genome shotgun (WGS) entry which is preliminary data.</text>
</comment>
<organism evidence="1 2">
    <name type="scientific">Melastoma candidum</name>
    <dbReference type="NCBI Taxonomy" id="119954"/>
    <lineage>
        <taxon>Eukaryota</taxon>
        <taxon>Viridiplantae</taxon>
        <taxon>Streptophyta</taxon>
        <taxon>Embryophyta</taxon>
        <taxon>Tracheophyta</taxon>
        <taxon>Spermatophyta</taxon>
        <taxon>Magnoliopsida</taxon>
        <taxon>eudicotyledons</taxon>
        <taxon>Gunneridae</taxon>
        <taxon>Pentapetalae</taxon>
        <taxon>rosids</taxon>
        <taxon>malvids</taxon>
        <taxon>Myrtales</taxon>
        <taxon>Melastomataceae</taxon>
        <taxon>Melastomatoideae</taxon>
        <taxon>Melastomateae</taxon>
        <taxon>Melastoma</taxon>
    </lineage>
</organism>